<dbReference type="Pfam" id="PF00248">
    <property type="entry name" value="Aldo_ket_red"/>
    <property type="match status" value="1"/>
</dbReference>
<feature type="domain" description="NADP-dependent oxidoreductase" evidence="1">
    <location>
        <begin position="23"/>
        <end position="272"/>
    </location>
</feature>
<dbReference type="AlphaFoldDB" id="A0A7W3JHL4"/>
<organism evidence="3 5">
    <name type="scientific">Frigoribacterium faeni</name>
    <dbReference type="NCBI Taxonomy" id="145483"/>
    <lineage>
        <taxon>Bacteria</taxon>
        <taxon>Bacillati</taxon>
        <taxon>Actinomycetota</taxon>
        <taxon>Actinomycetes</taxon>
        <taxon>Micrococcales</taxon>
        <taxon>Microbacteriaceae</taxon>
        <taxon>Frigoribacterium</taxon>
    </lineage>
</organism>
<reference evidence="2 4" key="1">
    <citation type="submission" date="2019-07" db="EMBL/GenBank/DDBJ databases">
        <title>Whole genome shotgun sequence of Frigoribacterium faeni NBRC 103066.</title>
        <authorList>
            <person name="Hosoyama A."/>
            <person name="Uohara A."/>
            <person name="Ohji S."/>
            <person name="Ichikawa N."/>
        </authorList>
    </citation>
    <scope>NUCLEOTIDE SEQUENCE [LARGE SCALE GENOMIC DNA]</scope>
    <source>
        <strain evidence="2 4">NBRC 103066</strain>
    </source>
</reference>
<dbReference type="EMBL" id="JACGWW010000001">
    <property type="protein sequence ID" value="MBA8813035.1"/>
    <property type="molecule type" value="Genomic_DNA"/>
</dbReference>
<dbReference type="EMBL" id="BJUV01000002">
    <property type="protein sequence ID" value="GEK82074.1"/>
    <property type="molecule type" value="Genomic_DNA"/>
</dbReference>
<dbReference type="Proteomes" id="UP000522688">
    <property type="component" value="Unassembled WGS sequence"/>
</dbReference>
<evidence type="ECO:0000313" key="4">
    <source>
        <dbReference type="Proteomes" id="UP000321154"/>
    </source>
</evidence>
<dbReference type="PANTHER" id="PTHR43638">
    <property type="entry name" value="OXIDOREDUCTASE, ALDO/KETO REDUCTASE FAMILY PROTEIN"/>
    <property type="match status" value="1"/>
</dbReference>
<evidence type="ECO:0000313" key="5">
    <source>
        <dbReference type="Proteomes" id="UP000522688"/>
    </source>
</evidence>
<accession>A0A7W3JHL4</accession>
<dbReference type="RefSeq" id="WP_146852391.1">
    <property type="nucleotide sequence ID" value="NZ_BAAAHR010000002.1"/>
</dbReference>
<dbReference type="PANTHER" id="PTHR43638:SF3">
    <property type="entry name" value="ALDEHYDE REDUCTASE"/>
    <property type="match status" value="1"/>
</dbReference>
<dbReference type="CDD" id="cd19138">
    <property type="entry name" value="AKR_YeaE"/>
    <property type="match status" value="1"/>
</dbReference>
<gene>
    <name evidence="3" type="ORF">FB463_001259</name>
    <name evidence="2" type="ORF">FFA01_03830</name>
</gene>
<dbReference type="InterPro" id="IPR036812">
    <property type="entry name" value="NAD(P)_OxRdtase_dom_sf"/>
</dbReference>
<name>A0A7W3JHL4_9MICO</name>
<evidence type="ECO:0000313" key="3">
    <source>
        <dbReference type="EMBL" id="MBA8813035.1"/>
    </source>
</evidence>
<dbReference type="GO" id="GO:0016491">
    <property type="term" value="F:oxidoreductase activity"/>
    <property type="evidence" value="ECO:0007669"/>
    <property type="project" value="InterPro"/>
</dbReference>
<dbReference type="InterPro" id="IPR020471">
    <property type="entry name" value="AKR"/>
</dbReference>
<dbReference type="PRINTS" id="PR00069">
    <property type="entry name" value="ALDKETRDTASE"/>
</dbReference>
<keyword evidence="4" id="KW-1185">Reference proteome</keyword>
<dbReference type="Gene3D" id="3.20.20.100">
    <property type="entry name" value="NADP-dependent oxidoreductase domain"/>
    <property type="match status" value="1"/>
</dbReference>
<dbReference type="SUPFAM" id="SSF51430">
    <property type="entry name" value="NAD(P)-linked oxidoreductase"/>
    <property type="match status" value="1"/>
</dbReference>
<evidence type="ECO:0000259" key="1">
    <source>
        <dbReference type="Pfam" id="PF00248"/>
    </source>
</evidence>
<sequence length="286" mass="30646">MTAPVAPAHPVVTLPDGRTVPALGQGTWNLGDDPRRREAEIAALRAGIDAGLTMIDTAEMYGGGRSETLVGEAVAGRRDEVFLVSKVLPGNASRRGTVDACHASLERLGTDRLDLYLLHWRGRHPLAETVEGLEALVAEGAIRGWGVSNFDVDDLDELLAVPGGGNVQTNQVLYNLARRGPEFDLLPWAREHRVPLTSYSPVDGGELLDHPVLGEVADDLGISPTQLALAWVLRLAPDLMVAVKAGTAEHTLENAAALAVDLDDQAFVRLERAFPAPTSKVPLEMR</sequence>
<protein>
    <submittedName>
        <fullName evidence="3">Diketogulonate reductase-like aldo/keto reductase</fullName>
    </submittedName>
</protein>
<comment type="caution">
    <text evidence="3">The sequence shown here is derived from an EMBL/GenBank/DDBJ whole genome shotgun (WGS) entry which is preliminary data.</text>
</comment>
<proteinExistence type="predicted"/>
<dbReference type="InterPro" id="IPR023210">
    <property type="entry name" value="NADP_OxRdtase_dom"/>
</dbReference>
<dbReference type="Proteomes" id="UP000321154">
    <property type="component" value="Unassembled WGS sequence"/>
</dbReference>
<reference evidence="3 5" key="2">
    <citation type="submission" date="2020-07" db="EMBL/GenBank/DDBJ databases">
        <title>Sequencing the genomes of 1000 actinobacteria strains.</title>
        <authorList>
            <person name="Klenk H.-P."/>
        </authorList>
    </citation>
    <scope>NUCLEOTIDE SEQUENCE [LARGE SCALE GENOMIC DNA]</scope>
    <source>
        <strain evidence="3 5">DSM 10309</strain>
    </source>
</reference>
<dbReference type="OrthoDB" id="9768793at2"/>
<evidence type="ECO:0000313" key="2">
    <source>
        <dbReference type="EMBL" id="GEK82074.1"/>
    </source>
</evidence>